<name>A0A366GVH4_9GAMM</name>
<dbReference type="InterPro" id="IPR012914">
    <property type="entry name" value="PucR_dom"/>
</dbReference>
<dbReference type="Proteomes" id="UP000252995">
    <property type="component" value="Unassembled WGS sequence"/>
</dbReference>
<evidence type="ECO:0000259" key="2">
    <source>
        <dbReference type="Pfam" id="PF13556"/>
    </source>
</evidence>
<evidence type="ECO:0000313" key="4">
    <source>
        <dbReference type="Proteomes" id="UP000252995"/>
    </source>
</evidence>
<dbReference type="AlphaFoldDB" id="A0A366GVH4"/>
<reference evidence="3 4" key="1">
    <citation type="submission" date="2018-06" db="EMBL/GenBank/DDBJ databases">
        <title>Freshwater and sediment microbial communities from various areas in North America, analyzing microbe dynamics in response to fracking.</title>
        <authorList>
            <person name="Lamendella R."/>
        </authorList>
    </citation>
    <scope>NUCLEOTIDE SEQUENCE [LARGE SCALE GENOMIC DNA]</scope>
    <source>
        <strain evidence="3 4">114J</strain>
    </source>
</reference>
<dbReference type="InterPro" id="IPR025736">
    <property type="entry name" value="PucR_C-HTH_dom"/>
</dbReference>
<dbReference type="RefSeq" id="WP_113862030.1">
    <property type="nucleotide sequence ID" value="NZ_QNRO01000005.1"/>
</dbReference>
<sequence>MALQCRDIPQLPGLGAIQLRGGSSGADNSVRWPYLAENRSFRQWVRGGELVFVTGISRHRSPANLAECLYEGRDCRISGLVVLTGDAYIGQLPAMLSRLADELAIPLFEQPYSLPLVDVTEAIARAILTGEQAQQPEGDSLADALVARLDGHQLDKLIGQYLPGMQDRLAGSADLLEAWLAERGNQCAMAEALGCHRNTIRNRMNRLAEDMPPQTDPDETFKTLVLAHLLSKR</sequence>
<dbReference type="Gene3D" id="1.10.10.2840">
    <property type="entry name" value="PucR C-terminal helix-turn-helix domain"/>
    <property type="match status" value="1"/>
</dbReference>
<dbReference type="OrthoDB" id="9792148at2"/>
<dbReference type="Pfam" id="PF13556">
    <property type="entry name" value="HTH_30"/>
    <property type="match status" value="1"/>
</dbReference>
<dbReference type="EMBL" id="QNRO01000005">
    <property type="protein sequence ID" value="RBP31827.1"/>
    <property type="molecule type" value="Genomic_DNA"/>
</dbReference>
<dbReference type="Pfam" id="PF07905">
    <property type="entry name" value="PucR"/>
    <property type="match status" value="1"/>
</dbReference>
<comment type="caution">
    <text evidence="3">The sequence shown here is derived from an EMBL/GenBank/DDBJ whole genome shotgun (WGS) entry which is preliminary data.</text>
</comment>
<evidence type="ECO:0000313" key="3">
    <source>
        <dbReference type="EMBL" id="RBP31827.1"/>
    </source>
</evidence>
<evidence type="ECO:0000259" key="1">
    <source>
        <dbReference type="Pfam" id="PF07905"/>
    </source>
</evidence>
<feature type="domain" description="PucR C-terminal helix-turn-helix" evidence="2">
    <location>
        <begin position="174"/>
        <end position="209"/>
    </location>
</feature>
<feature type="domain" description="Purine catabolism PurC-like" evidence="1">
    <location>
        <begin position="8"/>
        <end position="127"/>
    </location>
</feature>
<proteinExistence type="predicted"/>
<gene>
    <name evidence="3" type="ORF">DET50_10551</name>
</gene>
<organism evidence="3 4">
    <name type="scientific">Marinobacter pelagius</name>
    <dbReference type="NCBI Taxonomy" id="379482"/>
    <lineage>
        <taxon>Bacteria</taxon>
        <taxon>Pseudomonadati</taxon>
        <taxon>Pseudomonadota</taxon>
        <taxon>Gammaproteobacteria</taxon>
        <taxon>Pseudomonadales</taxon>
        <taxon>Marinobacteraceae</taxon>
        <taxon>Marinobacter</taxon>
    </lineage>
</organism>
<accession>A0A366GVH4</accession>
<protein>
    <submittedName>
        <fullName evidence="3">PucR-like helix-turn-helix protein</fullName>
    </submittedName>
</protein>
<dbReference type="InterPro" id="IPR042070">
    <property type="entry name" value="PucR_C-HTH_sf"/>
</dbReference>